<dbReference type="AlphaFoldDB" id="A0AAW3MWN8"/>
<organism evidence="1 2">
    <name type="scientific">Burkholderia ubonensis</name>
    <dbReference type="NCBI Taxonomy" id="101571"/>
    <lineage>
        <taxon>Bacteria</taxon>
        <taxon>Pseudomonadati</taxon>
        <taxon>Pseudomonadota</taxon>
        <taxon>Betaproteobacteria</taxon>
        <taxon>Burkholderiales</taxon>
        <taxon>Burkholderiaceae</taxon>
        <taxon>Burkholderia</taxon>
        <taxon>Burkholderia cepacia complex</taxon>
    </lineage>
</organism>
<accession>A0AAW3MWN8</accession>
<keyword evidence="2" id="KW-1185">Reference proteome</keyword>
<evidence type="ECO:0000313" key="2">
    <source>
        <dbReference type="Proteomes" id="UP000056453"/>
    </source>
</evidence>
<dbReference type="Proteomes" id="UP000056453">
    <property type="component" value="Unassembled WGS sequence"/>
</dbReference>
<evidence type="ECO:0000313" key="1">
    <source>
        <dbReference type="EMBL" id="KVP98000.1"/>
    </source>
</evidence>
<proteinExistence type="predicted"/>
<reference evidence="1 2" key="1">
    <citation type="submission" date="2015-11" db="EMBL/GenBank/DDBJ databases">
        <title>Expanding the genomic diversity of Burkholderia species for the development of highly accurate diagnostics.</title>
        <authorList>
            <person name="Sahl J."/>
            <person name="Keim P."/>
            <person name="Wagner D."/>
        </authorList>
    </citation>
    <scope>NUCLEOTIDE SEQUENCE [LARGE SCALE GENOMIC DNA]</scope>
    <source>
        <strain evidence="1 2">MSMB1808WGS</strain>
    </source>
</reference>
<protein>
    <submittedName>
        <fullName evidence="1">Uncharacterized protein</fullName>
    </submittedName>
</protein>
<dbReference type="EMBL" id="LPBJ01000047">
    <property type="protein sequence ID" value="KVP98000.1"/>
    <property type="molecule type" value="Genomic_DNA"/>
</dbReference>
<sequence length="330" mass="36719">MLSDNRALFERTQGSTHNHQVWVGGYIDHVTDGLNYARHLYAMTSALGRPLPFSLSDALLVFYLHDLEKPWRILVLEDGSAVNRVGLDTKAAFKAFREDKLAEYGLTLTPAQLNGLTYVEGELRDYSSTRRVMNELAGFCHMVDVWSARIGYAYPKVDDEWVGAGRVRTVSHNECASTACFHYWDFLDAKHAAPSTVRSKVINGWKLYRVNQGFGAAGGTANYQHALVGPGGELMKVSERTVDAAGVEVEPEVLQLNVLVLLLDGVYKSDLTAEAIRRGLSSADDLNARWNGELRRWMVRPEARAEFAQWLSADAQPTHMFPSMPVPAST</sequence>
<comment type="caution">
    <text evidence="1">The sequence shown here is derived from an EMBL/GenBank/DDBJ whole genome shotgun (WGS) entry which is preliminary data.</text>
</comment>
<gene>
    <name evidence="1" type="ORF">WJ96_05360</name>
</gene>
<name>A0AAW3MWN8_9BURK</name>